<proteinExistence type="predicted"/>
<keyword evidence="1" id="KW-1133">Transmembrane helix</keyword>
<dbReference type="Proteomes" id="UP000410492">
    <property type="component" value="Unassembled WGS sequence"/>
</dbReference>
<keyword evidence="1" id="KW-0472">Membrane</keyword>
<reference evidence="2 3" key="1">
    <citation type="submission" date="2019-01" db="EMBL/GenBank/DDBJ databases">
        <authorList>
            <person name="Sayadi A."/>
        </authorList>
    </citation>
    <scope>NUCLEOTIDE SEQUENCE [LARGE SCALE GENOMIC DNA]</scope>
</reference>
<protein>
    <submittedName>
        <fullName evidence="2">Uncharacterized protein</fullName>
    </submittedName>
</protein>
<sequence length="86" mass="9667">SRLLGAGISGPRATSDSPTVHFSVVRFSLKTCQPREKLRSPIRLPVFQLRDFVFLGVVSIAVPFFADIKTVSWIDFKITFHLTSFI</sequence>
<evidence type="ECO:0000313" key="3">
    <source>
        <dbReference type="Proteomes" id="UP000410492"/>
    </source>
</evidence>
<gene>
    <name evidence="2" type="ORF">CALMAC_LOCUS11677</name>
</gene>
<organism evidence="2 3">
    <name type="scientific">Callosobruchus maculatus</name>
    <name type="common">Southern cowpea weevil</name>
    <name type="synonym">Pulse bruchid</name>
    <dbReference type="NCBI Taxonomy" id="64391"/>
    <lineage>
        <taxon>Eukaryota</taxon>
        <taxon>Metazoa</taxon>
        <taxon>Ecdysozoa</taxon>
        <taxon>Arthropoda</taxon>
        <taxon>Hexapoda</taxon>
        <taxon>Insecta</taxon>
        <taxon>Pterygota</taxon>
        <taxon>Neoptera</taxon>
        <taxon>Endopterygota</taxon>
        <taxon>Coleoptera</taxon>
        <taxon>Polyphaga</taxon>
        <taxon>Cucujiformia</taxon>
        <taxon>Chrysomeloidea</taxon>
        <taxon>Chrysomelidae</taxon>
        <taxon>Bruchinae</taxon>
        <taxon>Bruchini</taxon>
        <taxon>Callosobruchus</taxon>
    </lineage>
</organism>
<keyword evidence="1" id="KW-0812">Transmembrane</keyword>
<evidence type="ECO:0000313" key="2">
    <source>
        <dbReference type="EMBL" id="VEN51128.1"/>
    </source>
</evidence>
<feature type="non-terminal residue" evidence="2">
    <location>
        <position position="1"/>
    </location>
</feature>
<feature type="transmembrane region" description="Helical" evidence="1">
    <location>
        <begin position="47"/>
        <end position="66"/>
    </location>
</feature>
<dbReference type="EMBL" id="CAACVG010008803">
    <property type="protein sequence ID" value="VEN51128.1"/>
    <property type="molecule type" value="Genomic_DNA"/>
</dbReference>
<dbReference type="AlphaFoldDB" id="A0A653CTA2"/>
<dbReference type="OrthoDB" id="6793375at2759"/>
<evidence type="ECO:0000256" key="1">
    <source>
        <dbReference type="SAM" id="Phobius"/>
    </source>
</evidence>
<name>A0A653CTA2_CALMS</name>
<accession>A0A653CTA2</accession>
<keyword evidence="3" id="KW-1185">Reference proteome</keyword>